<protein>
    <submittedName>
        <fullName evidence="3">CPBP family intramembrane metalloprotease</fullName>
    </submittedName>
</protein>
<gene>
    <name evidence="3" type="ORF">INR99_10195</name>
</gene>
<keyword evidence="1" id="KW-0472">Membrane</keyword>
<evidence type="ECO:0000313" key="4">
    <source>
        <dbReference type="Proteomes" id="UP000604481"/>
    </source>
</evidence>
<feature type="transmembrane region" description="Helical" evidence="1">
    <location>
        <begin position="179"/>
        <end position="201"/>
    </location>
</feature>
<dbReference type="GO" id="GO:0008237">
    <property type="term" value="F:metallopeptidase activity"/>
    <property type="evidence" value="ECO:0007669"/>
    <property type="project" value="UniProtKB-KW"/>
</dbReference>
<reference evidence="3 4" key="1">
    <citation type="submission" date="2020-10" db="EMBL/GenBank/DDBJ databases">
        <title>The genome sequence of Chitinilyticum litopenaei 4Y14.</title>
        <authorList>
            <person name="Liu Y."/>
        </authorList>
    </citation>
    <scope>NUCLEOTIDE SEQUENCE [LARGE SCALE GENOMIC DNA]</scope>
    <source>
        <strain evidence="3 4">4Y14</strain>
    </source>
</reference>
<dbReference type="InterPro" id="IPR003675">
    <property type="entry name" value="Rce1/LyrA-like_dom"/>
</dbReference>
<evidence type="ECO:0000259" key="2">
    <source>
        <dbReference type="Pfam" id="PF02517"/>
    </source>
</evidence>
<keyword evidence="3" id="KW-0482">Metalloprotease</keyword>
<accession>A0A8J7KB16</accession>
<comment type="caution">
    <text evidence="3">The sequence shown here is derived from an EMBL/GenBank/DDBJ whole genome shotgun (WGS) entry which is preliminary data.</text>
</comment>
<feature type="transmembrane region" description="Helical" evidence="1">
    <location>
        <begin position="222"/>
        <end position="255"/>
    </location>
</feature>
<dbReference type="GO" id="GO:0080120">
    <property type="term" value="P:CAAX-box protein maturation"/>
    <property type="evidence" value="ECO:0007669"/>
    <property type="project" value="UniProtKB-ARBA"/>
</dbReference>
<sequence length="286" mass="30189">MLPDLYTLLPWGLIGLALGMALLGGSARRWLWPAVCGYALAVLAGRLGAVVLLPLGLLLLAGGLLRATGVLARRAGIGVLLLVAAGLVLHRFPGFGNLPLWQAQTLGPGVLPSSAYLNLDKPLLGLALLLRYPPPPPSRAAIRALVLLPATVVLVLALAWLAGVIAWQPVWSPGRGPAWPLVVLWLANNLLIVCVVEELLFRGGLQAWLARRWSGWRHGPMLALLFTAVLFGLAHAPGGVAWVLLATLAGLGYGLAWQRGGLPAAVLVHFAVNAGHFLLFSYPQLA</sequence>
<feature type="transmembrane region" description="Helical" evidence="1">
    <location>
        <begin position="75"/>
        <end position="93"/>
    </location>
</feature>
<evidence type="ECO:0000313" key="3">
    <source>
        <dbReference type="EMBL" id="MBE9609724.1"/>
    </source>
</evidence>
<dbReference type="Pfam" id="PF02517">
    <property type="entry name" value="Rce1-like"/>
    <property type="match status" value="1"/>
</dbReference>
<dbReference type="EMBL" id="JADFUA010000005">
    <property type="protein sequence ID" value="MBE9609724.1"/>
    <property type="molecule type" value="Genomic_DNA"/>
</dbReference>
<feature type="transmembrane region" description="Helical" evidence="1">
    <location>
        <begin position="261"/>
        <end position="282"/>
    </location>
</feature>
<feature type="domain" description="CAAX prenyl protease 2/Lysostaphin resistance protein A-like" evidence="2">
    <location>
        <begin position="181"/>
        <end position="274"/>
    </location>
</feature>
<feature type="transmembrane region" description="Helical" evidence="1">
    <location>
        <begin position="113"/>
        <end position="132"/>
    </location>
</feature>
<keyword evidence="4" id="KW-1185">Reference proteome</keyword>
<name>A0A8J7KB16_9NEIS</name>
<feature type="transmembrane region" description="Helical" evidence="1">
    <location>
        <begin position="5"/>
        <end position="24"/>
    </location>
</feature>
<dbReference type="GO" id="GO:0004175">
    <property type="term" value="F:endopeptidase activity"/>
    <property type="evidence" value="ECO:0007669"/>
    <property type="project" value="UniProtKB-ARBA"/>
</dbReference>
<feature type="transmembrane region" description="Helical" evidence="1">
    <location>
        <begin position="30"/>
        <end position="63"/>
    </location>
</feature>
<keyword evidence="1" id="KW-0812">Transmembrane</keyword>
<evidence type="ECO:0000256" key="1">
    <source>
        <dbReference type="SAM" id="Phobius"/>
    </source>
</evidence>
<keyword evidence="3" id="KW-0645">Protease</keyword>
<dbReference type="RefSeq" id="WP_194116248.1">
    <property type="nucleotide sequence ID" value="NZ_JADFUA010000005.1"/>
</dbReference>
<organism evidence="3 4">
    <name type="scientific">Chitinilyticum piscinae</name>
    <dbReference type="NCBI Taxonomy" id="2866724"/>
    <lineage>
        <taxon>Bacteria</taxon>
        <taxon>Pseudomonadati</taxon>
        <taxon>Pseudomonadota</taxon>
        <taxon>Betaproteobacteria</taxon>
        <taxon>Neisseriales</taxon>
        <taxon>Chitinibacteraceae</taxon>
        <taxon>Chitinilyticum</taxon>
    </lineage>
</organism>
<keyword evidence="3" id="KW-0378">Hydrolase</keyword>
<proteinExistence type="predicted"/>
<feature type="transmembrane region" description="Helical" evidence="1">
    <location>
        <begin position="144"/>
        <end position="167"/>
    </location>
</feature>
<dbReference type="Proteomes" id="UP000604481">
    <property type="component" value="Unassembled WGS sequence"/>
</dbReference>
<keyword evidence="1" id="KW-1133">Transmembrane helix</keyword>
<dbReference type="AlphaFoldDB" id="A0A8J7KB16"/>